<dbReference type="Pfam" id="PF00931">
    <property type="entry name" value="NB-ARC"/>
    <property type="match status" value="1"/>
</dbReference>
<dbReference type="GO" id="GO:0043531">
    <property type="term" value="F:ADP binding"/>
    <property type="evidence" value="ECO:0007669"/>
    <property type="project" value="InterPro"/>
</dbReference>
<dbReference type="FunFam" id="3.40.50.300:FF:001091">
    <property type="entry name" value="Probable disease resistance protein At1g61300"/>
    <property type="match status" value="1"/>
</dbReference>
<dbReference type="PANTHER" id="PTHR36766">
    <property type="entry name" value="PLANT BROAD-SPECTRUM MILDEW RESISTANCE PROTEIN RPW8"/>
    <property type="match status" value="1"/>
</dbReference>
<evidence type="ECO:0000313" key="9">
    <source>
        <dbReference type="Proteomes" id="UP001281410"/>
    </source>
</evidence>
<evidence type="ECO:0000259" key="7">
    <source>
        <dbReference type="Pfam" id="PF23559"/>
    </source>
</evidence>
<dbReference type="EMBL" id="JANJYJ010000004">
    <property type="protein sequence ID" value="KAK3220039.1"/>
    <property type="molecule type" value="Genomic_DNA"/>
</dbReference>
<keyword evidence="1" id="KW-0677">Repeat</keyword>
<evidence type="ECO:0000256" key="4">
    <source>
        <dbReference type="ARBA" id="ARBA00022840"/>
    </source>
</evidence>
<dbReference type="Gene3D" id="1.10.8.430">
    <property type="entry name" value="Helical domain of apoptotic protease-activating factors"/>
    <property type="match status" value="1"/>
</dbReference>
<dbReference type="Gene3D" id="1.20.5.4130">
    <property type="match status" value="1"/>
</dbReference>
<dbReference type="Pfam" id="PF18052">
    <property type="entry name" value="Rx_N"/>
    <property type="match status" value="1"/>
</dbReference>
<feature type="domain" description="NB-ARC" evidence="5">
    <location>
        <begin position="180"/>
        <end position="347"/>
    </location>
</feature>
<evidence type="ECO:0000256" key="3">
    <source>
        <dbReference type="ARBA" id="ARBA00022821"/>
    </source>
</evidence>
<proteinExistence type="predicted"/>
<evidence type="ECO:0008006" key="10">
    <source>
        <dbReference type="Google" id="ProtNLM"/>
    </source>
</evidence>
<dbReference type="InterPro" id="IPR002182">
    <property type="entry name" value="NB-ARC"/>
</dbReference>
<dbReference type="Proteomes" id="UP001281410">
    <property type="component" value="Unassembled WGS sequence"/>
</dbReference>
<dbReference type="AlphaFoldDB" id="A0AAE0AM92"/>
<evidence type="ECO:0000259" key="6">
    <source>
        <dbReference type="Pfam" id="PF18052"/>
    </source>
</evidence>
<keyword evidence="2" id="KW-0547">Nucleotide-binding</keyword>
<reference evidence="8" key="1">
    <citation type="journal article" date="2023" name="Plant J.">
        <title>Genome sequences and population genomics provide insights into the demographic history, inbreeding, and mutation load of two 'living fossil' tree species of Dipteronia.</title>
        <authorList>
            <person name="Feng Y."/>
            <person name="Comes H.P."/>
            <person name="Chen J."/>
            <person name="Zhu S."/>
            <person name="Lu R."/>
            <person name="Zhang X."/>
            <person name="Li P."/>
            <person name="Qiu J."/>
            <person name="Olsen K.M."/>
            <person name="Qiu Y."/>
        </authorList>
    </citation>
    <scope>NUCLEOTIDE SEQUENCE</scope>
    <source>
        <strain evidence="8">NBL</strain>
    </source>
</reference>
<dbReference type="InterPro" id="IPR058922">
    <property type="entry name" value="WHD_DRP"/>
</dbReference>
<dbReference type="GO" id="GO:0006952">
    <property type="term" value="P:defense response"/>
    <property type="evidence" value="ECO:0007669"/>
    <property type="project" value="UniProtKB-KW"/>
</dbReference>
<dbReference type="Gene3D" id="3.40.50.300">
    <property type="entry name" value="P-loop containing nucleotide triphosphate hydrolases"/>
    <property type="match status" value="1"/>
</dbReference>
<feature type="domain" description="Disease resistance protein winged helix" evidence="7">
    <location>
        <begin position="434"/>
        <end position="505"/>
    </location>
</feature>
<protein>
    <recommendedName>
        <fullName evidence="10">Disease resistance protein RGA3</fullName>
    </recommendedName>
</protein>
<dbReference type="InterPro" id="IPR027417">
    <property type="entry name" value="P-loop_NTPase"/>
</dbReference>
<name>A0AAE0AM92_9ROSI</name>
<keyword evidence="4" id="KW-0067">ATP-binding</keyword>
<dbReference type="Pfam" id="PF23559">
    <property type="entry name" value="WHD_DRP"/>
    <property type="match status" value="1"/>
</dbReference>
<dbReference type="PRINTS" id="PR00364">
    <property type="entry name" value="DISEASERSIST"/>
</dbReference>
<evidence type="ECO:0000259" key="5">
    <source>
        <dbReference type="Pfam" id="PF00931"/>
    </source>
</evidence>
<dbReference type="InterPro" id="IPR036388">
    <property type="entry name" value="WH-like_DNA-bd_sf"/>
</dbReference>
<dbReference type="PANTHER" id="PTHR36766:SF45">
    <property type="entry name" value="NB-ARC DOMAIN-CONTAINING PROTEIN"/>
    <property type="match status" value="1"/>
</dbReference>
<comment type="caution">
    <text evidence="8">The sequence shown here is derived from an EMBL/GenBank/DDBJ whole genome shotgun (WGS) entry which is preliminary data.</text>
</comment>
<evidence type="ECO:0000313" key="8">
    <source>
        <dbReference type="EMBL" id="KAK3220039.1"/>
    </source>
</evidence>
<keyword evidence="9" id="KW-1185">Reference proteome</keyword>
<dbReference type="InterPro" id="IPR041118">
    <property type="entry name" value="Rx_N"/>
</dbReference>
<evidence type="ECO:0000256" key="1">
    <source>
        <dbReference type="ARBA" id="ARBA00022737"/>
    </source>
</evidence>
<keyword evidence="3" id="KW-0611">Plant defense</keyword>
<dbReference type="Gene3D" id="1.10.10.10">
    <property type="entry name" value="Winged helix-like DNA-binding domain superfamily/Winged helix DNA-binding domain"/>
    <property type="match status" value="1"/>
</dbReference>
<gene>
    <name evidence="8" type="ORF">Dsin_014009</name>
</gene>
<accession>A0AAE0AM92</accession>
<dbReference type="InterPro" id="IPR042197">
    <property type="entry name" value="Apaf_helical"/>
</dbReference>
<evidence type="ECO:0000256" key="2">
    <source>
        <dbReference type="ARBA" id="ARBA00022741"/>
    </source>
</evidence>
<organism evidence="8 9">
    <name type="scientific">Dipteronia sinensis</name>
    <dbReference type="NCBI Taxonomy" id="43782"/>
    <lineage>
        <taxon>Eukaryota</taxon>
        <taxon>Viridiplantae</taxon>
        <taxon>Streptophyta</taxon>
        <taxon>Embryophyta</taxon>
        <taxon>Tracheophyta</taxon>
        <taxon>Spermatophyta</taxon>
        <taxon>Magnoliopsida</taxon>
        <taxon>eudicotyledons</taxon>
        <taxon>Gunneridae</taxon>
        <taxon>Pentapetalae</taxon>
        <taxon>rosids</taxon>
        <taxon>malvids</taxon>
        <taxon>Sapindales</taxon>
        <taxon>Sapindaceae</taxon>
        <taxon>Hippocastanoideae</taxon>
        <taxon>Acereae</taxon>
        <taxon>Dipteronia</taxon>
    </lineage>
</organism>
<dbReference type="GO" id="GO:0005524">
    <property type="term" value="F:ATP binding"/>
    <property type="evidence" value="ECO:0007669"/>
    <property type="project" value="UniProtKB-KW"/>
</dbReference>
<feature type="domain" description="Disease resistance N-terminal" evidence="6">
    <location>
        <begin position="6"/>
        <end position="91"/>
    </location>
</feature>
<sequence length="506" mass="58029">MADAIVSVILEQLGTVVGQRIQQEVKLVVGLNKEVKKLTSNFKTIQAVLVDAEQRQVTEAAVAVWLEKLKDVSYDMDDLLDKWNTAIMKRLQIEGDENTHTLKRKVCSSFLFPYSVLKGVVLGHSIAFKIRDINESLDAIAKEKGMYNFKTTTSIEQPQRVESTSYIDVSEVSGRDEQRNALVDKLLHESCEEGNRLHIFSIVGMGGIGKTTLAQLAYNNDEVIKHFEKRIWVCVSDPFDKLRIAKAILETLEGHASNLSTLQSLLDKISESLRTKKFLMVLDDVWTEDSRDWEPFHNCLKKGIHGNKIVVTTRKQTTADMMESIDIISIEELSGEQCWSLFKWLAFFGRSNEECEKLEKIGREIVSKCKGLPLAAKTMGSLLRFKKTRKEWESILNSEIWKLEEFEKGISPPLLLSYYELPSMVKRCFTYCAMFPKDFKFEKDELIKLWMAQGYLGFDHNKDIEIIGEKHFNSLAIRSFFQEFEKDDNGSIIRCKMHDIVHDVAQ</sequence>
<dbReference type="FunFam" id="1.10.10.10:FF:000322">
    <property type="entry name" value="Probable disease resistance protein At1g63360"/>
    <property type="match status" value="1"/>
</dbReference>
<dbReference type="SUPFAM" id="SSF52540">
    <property type="entry name" value="P-loop containing nucleoside triphosphate hydrolases"/>
    <property type="match status" value="1"/>
</dbReference>